<dbReference type="SMART" id="SM00248">
    <property type="entry name" value="ANK"/>
    <property type="match status" value="5"/>
</dbReference>
<accession>A0ABR4FSU1</accession>
<feature type="domain" description="Nephrocystin 3-like N-terminal" evidence="4">
    <location>
        <begin position="188"/>
        <end position="349"/>
    </location>
</feature>
<name>A0ABR4FSU1_9EURO</name>
<organism evidence="5 6">
    <name type="scientific">Aspergillus keveii</name>
    <dbReference type="NCBI Taxonomy" id="714993"/>
    <lineage>
        <taxon>Eukaryota</taxon>
        <taxon>Fungi</taxon>
        <taxon>Dikarya</taxon>
        <taxon>Ascomycota</taxon>
        <taxon>Pezizomycotina</taxon>
        <taxon>Eurotiomycetes</taxon>
        <taxon>Eurotiomycetidae</taxon>
        <taxon>Eurotiales</taxon>
        <taxon>Aspergillaceae</taxon>
        <taxon>Aspergillus</taxon>
        <taxon>Aspergillus subgen. Nidulantes</taxon>
    </lineage>
</organism>
<feature type="coiled-coil region" evidence="2">
    <location>
        <begin position="33"/>
        <end position="98"/>
    </location>
</feature>
<dbReference type="InterPro" id="IPR036770">
    <property type="entry name" value="Ankyrin_rpt-contain_sf"/>
</dbReference>
<feature type="region of interest" description="Disordered" evidence="3">
    <location>
        <begin position="938"/>
        <end position="997"/>
    </location>
</feature>
<keyword evidence="1" id="KW-0677">Repeat</keyword>
<evidence type="ECO:0000256" key="1">
    <source>
        <dbReference type="ARBA" id="ARBA00022737"/>
    </source>
</evidence>
<dbReference type="SUPFAM" id="SSF52540">
    <property type="entry name" value="P-loop containing nucleoside triphosphate hydrolases"/>
    <property type="match status" value="1"/>
</dbReference>
<keyword evidence="6" id="KW-1185">Reference proteome</keyword>
<dbReference type="Pfam" id="PF12796">
    <property type="entry name" value="Ank_2"/>
    <property type="match status" value="1"/>
</dbReference>
<dbReference type="Pfam" id="PF00023">
    <property type="entry name" value="Ank"/>
    <property type="match status" value="1"/>
</dbReference>
<dbReference type="PANTHER" id="PTHR10039:SF15">
    <property type="entry name" value="NACHT DOMAIN-CONTAINING PROTEIN"/>
    <property type="match status" value="1"/>
</dbReference>
<dbReference type="PANTHER" id="PTHR10039">
    <property type="entry name" value="AMELOGENIN"/>
    <property type="match status" value="1"/>
</dbReference>
<dbReference type="Pfam" id="PF24883">
    <property type="entry name" value="NPHP3_N"/>
    <property type="match status" value="1"/>
</dbReference>
<dbReference type="Gene3D" id="3.40.50.300">
    <property type="entry name" value="P-loop containing nucleotide triphosphate hydrolases"/>
    <property type="match status" value="1"/>
</dbReference>
<sequence length="997" mass="112087">MAELALGIVALGPPVCAGLQSYVGPYKSFKGDMAEFQSNMEQVNRLMDALRGVIVDPSASNSNSTAITKATQEIGRAMKSLEETLKKLKAELDRCAGGSRTSSVKGSRWDRVRYPFRQKGMKEAEESTTQTLEIAQRLDVKQAVADRSLVIFEEGRKQEKRASFFKWLAAPDVEEHHCRIARQMFPGSNLWVLETPQARTWLTNESNTVWIHGLPGAGKSVIASDIINKLFDTYNQEPGVGIAYIYHDIHDTNKFNTLGRIIITLIAQLCRQLGEIPTDLIALQSKHSSPSVLGTEETLRSLAGKFSKVFLVIDALDEWPTVIKHEILDLLLKLKDEGPPIFKTLMTSRPENDIRAKLEGSDTIDLVARSKHVLREIETVVRGKVDDFVKNKTLHLEDATRKDDIVSQLTQNSQGNFLWAMLALNSLCEVSHGRDDDYTLKCLDQIPRDMQSFYSRIMKRIMNQPPALTQIAQKVLGWMFYAKMPLLVPELIQGLSFDGECGNPSGEMIIMACKSLVIIHGRGPRFVHFTVSQYLHDNRDKYDWIALAPLHISRICMGYLSRLWEDEQLVGKVKSLSLPHPQYDSIADWETLDKQCSLRHKLWRRFPLAQHAADHWGHYIAEALQNATCPKELGLEVEEALVSGDLRGSTCWFMSLDLPYYAPEPELKGVHILAYFGIHRVLRTFARTHRESVLESAYSLARTPLHWAVANGHLESIKVLWPIYPEYHNQRDSLHGRSPISQAAAGGHEHINDNGRTAVSHAAEFGHISIIEILHRSDKRQLEKPDQLTYTPLVWAACGNRVETMKLLIDKYGCDVECKSLQGTTTLIAEVARSGYTEAAKYLLTTFTDKHDPLEVDEDGKTALFHAINHGYLHVFKLLATHSLSRPDSAQSHPSDAQDDEKDSEEMAKMLLPHANVNYADHKGAHAPNCCCANGRREHDAPATGRSTRRRAHGCTDPLPTEIFKPRARGSGSEEEESDDDDDDSELEEEVSDSEYE</sequence>
<dbReference type="InterPro" id="IPR027417">
    <property type="entry name" value="P-loop_NTPase"/>
</dbReference>
<comment type="caution">
    <text evidence="5">The sequence shown here is derived from an EMBL/GenBank/DDBJ whole genome shotgun (WGS) entry which is preliminary data.</text>
</comment>
<reference evidence="5 6" key="1">
    <citation type="submission" date="2024-07" db="EMBL/GenBank/DDBJ databases">
        <title>Section-level genome sequencing and comparative genomics of Aspergillus sections Usti and Cavernicolus.</title>
        <authorList>
            <consortium name="Lawrence Berkeley National Laboratory"/>
            <person name="Nybo J.L."/>
            <person name="Vesth T.C."/>
            <person name="Theobald S."/>
            <person name="Frisvad J.C."/>
            <person name="Larsen T.O."/>
            <person name="Kjaerboelling I."/>
            <person name="Rothschild-Mancinelli K."/>
            <person name="Lyhne E.K."/>
            <person name="Kogle M.E."/>
            <person name="Barry K."/>
            <person name="Clum A."/>
            <person name="Na H."/>
            <person name="Ledsgaard L."/>
            <person name="Lin J."/>
            <person name="Lipzen A."/>
            <person name="Kuo A."/>
            <person name="Riley R."/>
            <person name="Mondo S."/>
            <person name="Labutti K."/>
            <person name="Haridas S."/>
            <person name="Pangalinan J."/>
            <person name="Salamov A.A."/>
            <person name="Simmons B.A."/>
            <person name="Magnuson J.K."/>
            <person name="Chen J."/>
            <person name="Drula E."/>
            <person name="Henrissat B."/>
            <person name="Wiebenga A."/>
            <person name="Lubbers R.J."/>
            <person name="Gomes A.C."/>
            <person name="Makela M.R."/>
            <person name="Stajich J."/>
            <person name="Grigoriev I.V."/>
            <person name="Mortensen U.H."/>
            <person name="De Vries R.P."/>
            <person name="Baker S.E."/>
            <person name="Andersen M.R."/>
        </authorList>
    </citation>
    <scope>NUCLEOTIDE SEQUENCE [LARGE SCALE GENOMIC DNA]</scope>
    <source>
        <strain evidence="5 6">CBS 209.92</strain>
    </source>
</reference>
<gene>
    <name evidence="5" type="ORF">BJX66DRAFT_342269</name>
</gene>
<proteinExistence type="predicted"/>
<dbReference type="Proteomes" id="UP001610563">
    <property type="component" value="Unassembled WGS sequence"/>
</dbReference>
<evidence type="ECO:0000313" key="5">
    <source>
        <dbReference type="EMBL" id="KAL2786302.1"/>
    </source>
</evidence>
<keyword evidence="2" id="KW-0175">Coiled coil</keyword>
<dbReference type="EMBL" id="JBFTWV010000121">
    <property type="protein sequence ID" value="KAL2786302.1"/>
    <property type="molecule type" value="Genomic_DNA"/>
</dbReference>
<dbReference type="Gene3D" id="1.25.40.20">
    <property type="entry name" value="Ankyrin repeat-containing domain"/>
    <property type="match status" value="2"/>
</dbReference>
<dbReference type="SUPFAM" id="SSF48403">
    <property type="entry name" value="Ankyrin repeat"/>
    <property type="match status" value="1"/>
</dbReference>
<evidence type="ECO:0000313" key="6">
    <source>
        <dbReference type="Proteomes" id="UP001610563"/>
    </source>
</evidence>
<evidence type="ECO:0000256" key="3">
    <source>
        <dbReference type="SAM" id="MobiDB-lite"/>
    </source>
</evidence>
<evidence type="ECO:0000259" key="4">
    <source>
        <dbReference type="Pfam" id="PF24883"/>
    </source>
</evidence>
<evidence type="ECO:0000256" key="2">
    <source>
        <dbReference type="SAM" id="Coils"/>
    </source>
</evidence>
<feature type="compositionally biased region" description="Acidic residues" evidence="3">
    <location>
        <begin position="973"/>
        <end position="997"/>
    </location>
</feature>
<dbReference type="InterPro" id="IPR002110">
    <property type="entry name" value="Ankyrin_rpt"/>
</dbReference>
<protein>
    <recommendedName>
        <fullName evidence="4">Nephrocystin 3-like N-terminal domain-containing protein</fullName>
    </recommendedName>
</protein>
<dbReference type="InterPro" id="IPR056884">
    <property type="entry name" value="NPHP3-like_N"/>
</dbReference>